<dbReference type="InterPro" id="IPR039455">
    <property type="entry name" value="EPFL"/>
</dbReference>
<evidence type="ECO:0000256" key="3">
    <source>
        <dbReference type="ARBA" id="ARBA00022473"/>
    </source>
</evidence>
<dbReference type="InParanoid" id="A0A2R6QFD4"/>
<dbReference type="OMA" id="PHYANYQ"/>
<evidence type="ECO:0000256" key="2">
    <source>
        <dbReference type="ARBA" id="ARBA00008127"/>
    </source>
</evidence>
<dbReference type="Pfam" id="PF17181">
    <property type="entry name" value="EPF"/>
    <property type="match status" value="1"/>
</dbReference>
<organism evidence="9 10">
    <name type="scientific">Actinidia chinensis var. chinensis</name>
    <name type="common">Chinese soft-hair kiwi</name>
    <dbReference type="NCBI Taxonomy" id="1590841"/>
    <lineage>
        <taxon>Eukaryota</taxon>
        <taxon>Viridiplantae</taxon>
        <taxon>Streptophyta</taxon>
        <taxon>Embryophyta</taxon>
        <taxon>Tracheophyta</taxon>
        <taxon>Spermatophyta</taxon>
        <taxon>Magnoliopsida</taxon>
        <taxon>eudicotyledons</taxon>
        <taxon>Gunneridae</taxon>
        <taxon>Pentapetalae</taxon>
        <taxon>asterids</taxon>
        <taxon>Ericales</taxon>
        <taxon>Actinidiaceae</taxon>
        <taxon>Actinidia</taxon>
    </lineage>
</organism>
<protein>
    <recommendedName>
        <fullName evidence="7">Epidermal patterning factor-like protein</fullName>
    </recommendedName>
</protein>
<evidence type="ECO:0000256" key="6">
    <source>
        <dbReference type="ARBA" id="ARBA00023157"/>
    </source>
</evidence>
<dbReference type="GO" id="GO:0005576">
    <property type="term" value="C:extracellular region"/>
    <property type="evidence" value="ECO:0007669"/>
    <property type="project" value="UniProtKB-SubCell"/>
</dbReference>
<feature type="region of interest" description="Disordered" evidence="8">
    <location>
        <begin position="30"/>
        <end position="81"/>
    </location>
</feature>
<comment type="subcellular location">
    <subcellularLocation>
        <location evidence="1 7">Secreted</location>
    </subcellularLocation>
</comment>
<evidence type="ECO:0000256" key="8">
    <source>
        <dbReference type="SAM" id="MobiDB-lite"/>
    </source>
</evidence>
<evidence type="ECO:0000256" key="1">
    <source>
        <dbReference type="ARBA" id="ARBA00004613"/>
    </source>
</evidence>
<keyword evidence="6" id="KW-1015">Disulfide bond</keyword>
<reference evidence="9 10" key="1">
    <citation type="submission" date="2017-07" db="EMBL/GenBank/DDBJ databases">
        <title>An improved, manually edited Actinidia chinensis var. chinensis (kiwifruit) genome highlights the challenges associated with draft genomes and gene prediction in plants.</title>
        <authorList>
            <person name="Pilkington S."/>
            <person name="Crowhurst R."/>
            <person name="Hilario E."/>
            <person name="Nardozza S."/>
            <person name="Fraser L."/>
            <person name="Peng Y."/>
            <person name="Gunaseelan K."/>
            <person name="Simpson R."/>
            <person name="Tahir J."/>
            <person name="Deroles S."/>
            <person name="Templeton K."/>
            <person name="Luo Z."/>
            <person name="Davy M."/>
            <person name="Cheng C."/>
            <person name="Mcneilage M."/>
            <person name="Scaglione D."/>
            <person name="Liu Y."/>
            <person name="Zhang Q."/>
            <person name="Datson P."/>
            <person name="De Silva N."/>
            <person name="Gardiner S."/>
            <person name="Bassett H."/>
            <person name="Chagne D."/>
            <person name="Mccallum J."/>
            <person name="Dzierzon H."/>
            <person name="Deng C."/>
            <person name="Wang Y.-Y."/>
            <person name="Barron N."/>
            <person name="Manako K."/>
            <person name="Bowen J."/>
            <person name="Foster T."/>
            <person name="Erridge Z."/>
            <person name="Tiffin H."/>
            <person name="Waite C."/>
            <person name="Davies K."/>
            <person name="Grierson E."/>
            <person name="Laing W."/>
            <person name="Kirk R."/>
            <person name="Chen X."/>
            <person name="Wood M."/>
            <person name="Montefiori M."/>
            <person name="Brummell D."/>
            <person name="Schwinn K."/>
            <person name="Catanach A."/>
            <person name="Fullerton C."/>
            <person name="Li D."/>
            <person name="Meiyalaghan S."/>
            <person name="Nieuwenhuizen N."/>
            <person name="Read N."/>
            <person name="Prakash R."/>
            <person name="Hunter D."/>
            <person name="Zhang H."/>
            <person name="Mckenzie M."/>
            <person name="Knabel M."/>
            <person name="Harris A."/>
            <person name="Allan A."/>
            <person name="Chen A."/>
            <person name="Janssen B."/>
            <person name="Plunkett B."/>
            <person name="Dwamena C."/>
            <person name="Voogd C."/>
            <person name="Leif D."/>
            <person name="Lafferty D."/>
            <person name="Souleyre E."/>
            <person name="Varkonyi-Gasic E."/>
            <person name="Gambi F."/>
            <person name="Hanley J."/>
            <person name="Yao J.-L."/>
            <person name="Cheung J."/>
            <person name="David K."/>
            <person name="Warren B."/>
            <person name="Marsh K."/>
            <person name="Snowden K."/>
            <person name="Lin-Wang K."/>
            <person name="Brian L."/>
            <person name="Martinez-Sanchez M."/>
            <person name="Wang M."/>
            <person name="Ileperuma N."/>
            <person name="Macnee N."/>
            <person name="Campin R."/>
            <person name="Mcatee P."/>
            <person name="Drummond R."/>
            <person name="Espley R."/>
            <person name="Ireland H."/>
            <person name="Wu R."/>
            <person name="Atkinson R."/>
            <person name="Karunairetnam S."/>
            <person name="Bulley S."/>
            <person name="Chunkath S."/>
            <person name="Hanley Z."/>
            <person name="Storey R."/>
            <person name="Thrimawithana A."/>
            <person name="Thomson S."/>
            <person name="David C."/>
            <person name="Testolin R."/>
        </authorList>
    </citation>
    <scope>NUCLEOTIDE SEQUENCE [LARGE SCALE GENOMIC DNA]</scope>
    <source>
        <strain evidence="10">cv. Red5</strain>
        <tissue evidence="9">Young leaf</tissue>
    </source>
</reference>
<reference evidence="10" key="2">
    <citation type="journal article" date="2018" name="BMC Genomics">
        <title>A manually annotated Actinidia chinensis var. chinensis (kiwifruit) genome highlights the challenges associated with draft genomes and gene prediction in plants.</title>
        <authorList>
            <person name="Pilkington S.M."/>
            <person name="Crowhurst R."/>
            <person name="Hilario E."/>
            <person name="Nardozza S."/>
            <person name="Fraser L."/>
            <person name="Peng Y."/>
            <person name="Gunaseelan K."/>
            <person name="Simpson R."/>
            <person name="Tahir J."/>
            <person name="Deroles S.C."/>
            <person name="Templeton K."/>
            <person name="Luo Z."/>
            <person name="Davy M."/>
            <person name="Cheng C."/>
            <person name="McNeilage M."/>
            <person name="Scaglione D."/>
            <person name="Liu Y."/>
            <person name="Zhang Q."/>
            <person name="Datson P."/>
            <person name="De Silva N."/>
            <person name="Gardiner S.E."/>
            <person name="Bassett H."/>
            <person name="Chagne D."/>
            <person name="McCallum J."/>
            <person name="Dzierzon H."/>
            <person name="Deng C."/>
            <person name="Wang Y.Y."/>
            <person name="Barron L."/>
            <person name="Manako K."/>
            <person name="Bowen J."/>
            <person name="Foster T.M."/>
            <person name="Erridge Z.A."/>
            <person name="Tiffin H."/>
            <person name="Waite C.N."/>
            <person name="Davies K.M."/>
            <person name="Grierson E.P."/>
            <person name="Laing W.A."/>
            <person name="Kirk R."/>
            <person name="Chen X."/>
            <person name="Wood M."/>
            <person name="Montefiori M."/>
            <person name="Brummell D.A."/>
            <person name="Schwinn K.E."/>
            <person name="Catanach A."/>
            <person name="Fullerton C."/>
            <person name="Li D."/>
            <person name="Meiyalaghan S."/>
            <person name="Nieuwenhuizen N."/>
            <person name="Read N."/>
            <person name="Prakash R."/>
            <person name="Hunter D."/>
            <person name="Zhang H."/>
            <person name="McKenzie M."/>
            <person name="Knabel M."/>
            <person name="Harris A."/>
            <person name="Allan A.C."/>
            <person name="Gleave A."/>
            <person name="Chen A."/>
            <person name="Janssen B.J."/>
            <person name="Plunkett B."/>
            <person name="Ampomah-Dwamena C."/>
            <person name="Voogd C."/>
            <person name="Leif D."/>
            <person name="Lafferty D."/>
            <person name="Souleyre E.J.F."/>
            <person name="Varkonyi-Gasic E."/>
            <person name="Gambi F."/>
            <person name="Hanley J."/>
            <person name="Yao J.L."/>
            <person name="Cheung J."/>
            <person name="David K.M."/>
            <person name="Warren B."/>
            <person name="Marsh K."/>
            <person name="Snowden K.C."/>
            <person name="Lin-Wang K."/>
            <person name="Brian L."/>
            <person name="Martinez-Sanchez M."/>
            <person name="Wang M."/>
            <person name="Ileperuma N."/>
            <person name="Macnee N."/>
            <person name="Campin R."/>
            <person name="McAtee P."/>
            <person name="Drummond R.S.M."/>
            <person name="Espley R.V."/>
            <person name="Ireland H.S."/>
            <person name="Wu R."/>
            <person name="Atkinson R.G."/>
            <person name="Karunairetnam S."/>
            <person name="Bulley S."/>
            <person name="Chunkath S."/>
            <person name="Hanley Z."/>
            <person name="Storey R."/>
            <person name="Thrimawithana A.H."/>
            <person name="Thomson S."/>
            <person name="David C."/>
            <person name="Testolin R."/>
            <person name="Huang H."/>
            <person name="Hellens R.P."/>
            <person name="Schaffer R.J."/>
        </authorList>
    </citation>
    <scope>NUCLEOTIDE SEQUENCE [LARGE SCALE GENOMIC DNA]</scope>
    <source>
        <strain evidence="10">cv. Red5</strain>
    </source>
</reference>
<keyword evidence="4 7" id="KW-0964">Secreted</keyword>
<dbReference type="OrthoDB" id="1843021at2759"/>
<evidence type="ECO:0000256" key="7">
    <source>
        <dbReference type="RuleBase" id="RU367102"/>
    </source>
</evidence>
<evidence type="ECO:0000256" key="5">
    <source>
        <dbReference type="ARBA" id="ARBA00022729"/>
    </source>
</evidence>
<dbReference type="Gramene" id="PSS07339">
    <property type="protein sequence ID" value="PSS07339"/>
    <property type="gene ID" value="CEY00_Acc17683"/>
</dbReference>
<dbReference type="STRING" id="1590841.A0A2R6QFD4"/>
<dbReference type="AlphaFoldDB" id="A0A2R6QFD4"/>
<evidence type="ECO:0000313" key="10">
    <source>
        <dbReference type="Proteomes" id="UP000241394"/>
    </source>
</evidence>
<comment type="similarity">
    <text evidence="2 7">Belongs to the plant cysteine rich small secretory peptide family. Epidermal patterning factor subfamily.</text>
</comment>
<dbReference type="EMBL" id="NKQK01000016">
    <property type="protein sequence ID" value="PSS07339.1"/>
    <property type="molecule type" value="Genomic_DNA"/>
</dbReference>
<dbReference type="PANTHER" id="PTHR33109:SF3">
    <property type="entry name" value="EPIDERMAL PATTERNING FACTOR-LIKE PROTEIN"/>
    <property type="match status" value="1"/>
</dbReference>
<accession>A0A2R6QFD4</accession>
<dbReference type="GO" id="GO:0010052">
    <property type="term" value="P:guard cell differentiation"/>
    <property type="evidence" value="ECO:0007669"/>
    <property type="project" value="UniProtKB-UniRule"/>
</dbReference>
<feature type="signal peptide" evidence="7">
    <location>
        <begin position="1"/>
        <end position="24"/>
    </location>
</feature>
<keyword evidence="3 7" id="KW-0217">Developmental protein</keyword>
<dbReference type="PANTHER" id="PTHR33109">
    <property type="entry name" value="EPIDERMAL PATTERNING FACTOR-LIKE PROTEIN 4"/>
    <property type="match status" value="1"/>
</dbReference>
<feature type="compositionally biased region" description="Polar residues" evidence="8">
    <location>
        <begin position="37"/>
        <end position="58"/>
    </location>
</feature>
<feature type="chain" id="PRO_5027146557" description="Epidermal patterning factor-like protein" evidence="7">
    <location>
        <begin position="25"/>
        <end position="129"/>
    </location>
</feature>
<keyword evidence="10" id="KW-1185">Reference proteome</keyword>
<keyword evidence="5 7" id="KW-0732">Signal</keyword>
<comment type="function">
    <text evidence="7">Controls stomatal patterning.</text>
</comment>
<comment type="caution">
    <text evidence="9">The sequence shown here is derived from an EMBL/GenBank/DDBJ whole genome shotgun (WGS) entry which is preliminary data.</text>
</comment>
<evidence type="ECO:0000256" key="4">
    <source>
        <dbReference type="ARBA" id="ARBA00022525"/>
    </source>
</evidence>
<proteinExistence type="inferred from homology"/>
<gene>
    <name evidence="9" type="ORF">CEY00_Acc17683</name>
</gene>
<name>A0A2R6QFD4_ACTCC</name>
<sequence length="129" mass="14348">MRGRVRFCCFVMILQVVSWVGVTCRPFARNHDVPQPGTEQKPQTLQVTLSSKEGNESMTIGAEKSEEGSDYKGVDQIGSRPPSCEHKCYGCMPCEAIQVPTTSSRVGVQYTNYEPESWKCKCGPSFYSP</sequence>
<dbReference type="Proteomes" id="UP000241394">
    <property type="component" value="Chromosome LG16"/>
</dbReference>
<feature type="compositionally biased region" description="Basic and acidic residues" evidence="8">
    <location>
        <begin position="63"/>
        <end position="73"/>
    </location>
</feature>
<evidence type="ECO:0000313" key="9">
    <source>
        <dbReference type="EMBL" id="PSS07339.1"/>
    </source>
</evidence>